<evidence type="ECO:0000256" key="5">
    <source>
        <dbReference type="ARBA" id="ARBA00022691"/>
    </source>
</evidence>
<evidence type="ECO:0000256" key="12">
    <source>
        <dbReference type="SAM" id="MobiDB-lite"/>
    </source>
</evidence>
<keyword evidence="5 11" id="KW-0949">S-adenosyl-L-methionine</keyword>
<evidence type="ECO:0000256" key="6">
    <source>
        <dbReference type="ARBA" id="ARBA00022884"/>
    </source>
</evidence>
<evidence type="ECO:0000256" key="2">
    <source>
        <dbReference type="ARBA" id="ARBA00022552"/>
    </source>
</evidence>
<sequence length="366" mass="41712">MAGGKKQDKGKKNTLSKNKQKALQREQDRKQAVFNAFSNHYEQEWGAERWQGLLEALQKPVRHCLLINKYCHTDDLGTKLTPLASNLERLEYLQTRCLVSRDQSRYPPPSHDRHKLRDYYILDAGSVLATEALELEPHDHVLDLCAAPGGKSLAILQKLDPRMGGQLTVNELSNDRRRRLRQVLDEYLPPDVVEESITVTGRDGTKRYSEPEQYDKVLLDAPCSSERHLLHDEKEFEMWSPKRTVINAKRQLALLKAAAYSVAVGGLVVYGTCSISSVENDKVISKMLRKGKVPLEVVRRKWPIGEPTKYGWIVLPDKTEGWGPLFFAVLRRTGVEKEDKVASEDEEEEDHAQEEQGEEEEEEEGA</sequence>
<dbReference type="Pfam" id="PF01189">
    <property type="entry name" value="Methyltr_RsmB-F"/>
    <property type="match status" value="1"/>
</dbReference>
<dbReference type="AlphaFoldDB" id="A0A1X2H9G2"/>
<dbReference type="PROSITE" id="PS51686">
    <property type="entry name" value="SAM_MT_RSMB_NOP"/>
    <property type="match status" value="1"/>
</dbReference>
<reference evidence="14 15" key="1">
    <citation type="submission" date="2016-07" db="EMBL/GenBank/DDBJ databases">
        <title>Pervasive Adenine N6-methylation of Active Genes in Fungi.</title>
        <authorList>
            <consortium name="DOE Joint Genome Institute"/>
            <person name="Mondo S.J."/>
            <person name="Dannebaum R.O."/>
            <person name="Kuo R.C."/>
            <person name="Labutti K."/>
            <person name="Haridas S."/>
            <person name="Kuo A."/>
            <person name="Salamov A."/>
            <person name="Ahrendt S.R."/>
            <person name="Lipzen A."/>
            <person name="Sullivan W."/>
            <person name="Andreopoulos W.B."/>
            <person name="Clum A."/>
            <person name="Lindquist E."/>
            <person name="Daum C."/>
            <person name="Ramamoorthy G.K."/>
            <person name="Gryganskyi A."/>
            <person name="Culley D."/>
            <person name="Magnuson J.K."/>
            <person name="James T.Y."/>
            <person name="O'Malley M.A."/>
            <person name="Stajich J.E."/>
            <person name="Spatafora J.W."/>
            <person name="Visel A."/>
            <person name="Grigoriev I.V."/>
        </authorList>
    </citation>
    <scope>NUCLEOTIDE SEQUENCE [LARGE SCALE GENOMIC DNA]</scope>
    <source>
        <strain evidence="14 15">NRRL 2496</strain>
    </source>
</reference>
<dbReference type="CDD" id="cd02440">
    <property type="entry name" value="AdoMet_MTases"/>
    <property type="match status" value="1"/>
</dbReference>
<evidence type="ECO:0000256" key="9">
    <source>
        <dbReference type="ARBA" id="ARBA00042050"/>
    </source>
</evidence>
<keyword evidence="7" id="KW-0809">Transit peptide</keyword>
<dbReference type="InterPro" id="IPR029063">
    <property type="entry name" value="SAM-dependent_MTases_sf"/>
</dbReference>
<feature type="binding site" evidence="11">
    <location>
        <position position="171"/>
    </location>
    <ligand>
        <name>S-adenosyl-L-methionine</name>
        <dbReference type="ChEBI" id="CHEBI:59789"/>
    </ligand>
</feature>
<comment type="caution">
    <text evidence="14">The sequence shown here is derived from an EMBL/GenBank/DDBJ whole genome shotgun (WGS) entry which is preliminary data.</text>
</comment>
<dbReference type="GO" id="GO:0003723">
    <property type="term" value="F:RNA binding"/>
    <property type="evidence" value="ECO:0007669"/>
    <property type="project" value="UniProtKB-UniRule"/>
</dbReference>
<accession>A0A1X2H9G2</accession>
<proteinExistence type="inferred from homology"/>
<dbReference type="Gene3D" id="3.40.50.150">
    <property type="entry name" value="Vaccinia Virus protein VP39"/>
    <property type="match status" value="1"/>
</dbReference>
<evidence type="ECO:0000256" key="11">
    <source>
        <dbReference type="PROSITE-ProRule" id="PRU01023"/>
    </source>
</evidence>
<dbReference type="EMBL" id="MCGN01000006">
    <property type="protein sequence ID" value="ORY95295.1"/>
    <property type="molecule type" value="Genomic_DNA"/>
</dbReference>
<evidence type="ECO:0000256" key="1">
    <source>
        <dbReference type="ARBA" id="ARBA00004173"/>
    </source>
</evidence>
<gene>
    <name evidence="14" type="ORF">BCR43DRAFT_492754</name>
</gene>
<comment type="similarity">
    <text evidence="11">Belongs to the class I-like SAM-binding methyltransferase superfamily. RsmB/NOP family.</text>
</comment>
<feature type="compositionally biased region" description="Acidic residues" evidence="12">
    <location>
        <begin position="344"/>
        <end position="366"/>
    </location>
</feature>
<feature type="active site" description="Nucleophile" evidence="11">
    <location>
        <position position="273"/>
    </location>
</feature>
<dbReference type="GO" id="GO:0008173">
    <property type="term" value="F:RNA methyltransferase activity"/>
    <property type="evidence" value="ECO:0007669"/>
    <property type="project" value="InterPro"/>
</dbReference>
<feature type="binding site" evidence="11">
    <location>
        <begin position="145"/>
        <end position="151"/>
    </location>
    <ligand>
        <name>S-adenosyl-L-methionine</name>
        <dbReference type="ChEBI" id="CHEBI:59789"/>
    </ligand>
</feature>
<organism evidence="14 15">
    <name type="scientific">Syncephalastrum racemosum</name>
    <name type="common">Filamentous fungus</name>
    <dbReference type="NCBI Taxonomy" id="13706"/>
    <lineage>
        <taxon>Eukaryota</taxon>
        <taxon>Fungi</taxon>
        <taxon>Fungi incertae sedis</taxon>
        <taxon>Mucoromycota</taxon>
        <taxon>Mucoromycotina</taxon>
        <taxon>Mucoromycetes</taxon>
        <taxon>Mucorales</taxon>
        <taxon>Syncephalastraceae</taxon>
        <taxon>Syncephalastrum</taxon>
    </lineage>
</organism>
<dbReference type="GO" id="GO:0005762">
    <property type="term" value="C:mitochondrial large ribosomal subunit"/>
    <property type="evidence" value="ECO:0007669"/>
    <property type="project" value="TreeGrafter"/>
</dbReference>
<evidence type="ECO:0000256" key="4">
    <source>
        <dbReference type="ARBA" id="ARBA00022679"/>
    </source>
</evidence>
<feature type="binding site" evidence="11">
    <location>
        <position position="220"/>
    </location>
    <ligand>
        <name>S-adenosyl-L-methionine</name>
        <dbReference type="ChEBI" id="CHEBI:59789"/>
    </ligand>
</feature>
<dbReference type="OMA" id="RHIIHAH"/>
<dbReference type="InterPro" id="IPR049560">
    <property type="entry name" value="MeTrfase_RsmB-F_NOP2_cat"/>
</dbReference>
<keyword evidence="2" id="KW-0698">rRNA processing</keyword>
<keyword evidence="6 11" id="KW-0694">RNA-binding</keyword>
<dbReference type="OrthoDB" id="427002at2759"/>
<dbReference type="SUPFAM" id="SSF53335">
    <property type="entry name" value="S-adenosyl-L-methionine-dependent methyltransferases"/>
    <property type="match status" value="1"/>
</dbReference>
<protein>
    <recommendedName>
        <fullName evidence="9">NOL1/NOP2/Sun domain family member 4</fullName>
    </recommendedName>
</protein>
<dbReference type="InParanoid" id="A0A1X2H9G2"/>
<dbReference type="Proteomes" id="UP000242180">
    <property type="component" value="Unassembled WGS sequence"/>
</dbReference>
<dbReference type="PANTHER" id="PTHR22808">
    <property type="entry name" value="NCL1 YEAST -RELATED NOL1/NOP2/FMU SUN DOMAIN-CONTAINING"/>
    <property type="match status" value="1"/>
</dbReference>
<dbReference type="PANTHER" id="PTHR22808:SF3">
    <property type="entry name" value="5-METHYLCYTOSINE RRNA METHYLTRANSFERASE NSUN4"/>
    <property type="match status" value="1"/>
</dbReference>
<evidence type="ECO:0000256" key="10">
    <source>
        <dbReference type="ARBA" id="ARBA00049302"/>
    </source>
</evidence>
<feature type="binding site" evidence="11">
    <location>
        <position position="203"/>
    </location>
    <ligand>
        <name>S-adenosyl-L-methionine</name>
        <dbReference type="ChEBI" id="CHEBI:59789"/>
    </ligand>
</feature>
<name>A0A1X2H9G2_SYNRA</name>
<evidence type="ECO:0000256" key="8">
    <source>
        <dbReference type="ARBA" id="ARBA00023128"/>
    </source>
</evidence>
<dbReference type="InterPro" id="IPR001678">
    <property type="entry name" value="MeTrfase_RsmB-F_NOP2_dom"/>
</dbReference>
<evidence type="ECO:0000313" key="15">
    <source>
        <dbReference type="Proteomes" id="UP000242180"/>
    </source>
</evidence>
<keyword evidence="3 11" id="KW-0489">Methyltransferase</keyword>
<comment type="catalytic activity">
    <reaction evidence="10">
        <text>a cytidine in rRNA + S-adenosyl-L-methionine = a 5-methylcytidine in rRNA + S-adenosyl-L-homocysteine + H(+)</text>
        <dbReference type="Rhea" id="RHEA:61484"/>
        <dbReference type="Rhea" id="RHEA-COMP:15836"/>
        <dbReference type="Rhea" id="RHEA-COMP:15837"/>
        <dbReference type="ChEBI" id="CHEBI:15378"/>
        <dbReference type="ChEBI" id="CHEBI:57856"/>
        <dbReference type="ChEBI" id="CHEBI:59789"/>
        <dbReference type="ChEBI" id="CHEBI:74483"/>
        <dbReference type="ChEBI" id="CHEBI:82748"/>
    </reaction>
</comment>
<evidence type="ECO:0000256" key="3">
    <source>
        <dbReference type="ARBA" id="ARBA00022603"/>
    </source>
</evidence>
<feature type="domain" description="SAM-dependent MTase RsmB/NOP-type" evidence="13">
    <location>
        <begin position="53"/>
        <end position="333"/>
    </location>
</feature>
<keyword evidence="8" id="KW-0496">Mitochondrion</keyword>
<dbReference type="Gene3D" id="6.20.240.40">
    <property type="match status" value="1"/>
</dbReference>
<feature type="region of interest" description="Disordered" evidence="12">
    <location>
        <begin position="1"/>
        <end position="28"/>
    </location>
</feature>
<keyword evidence="4 11" id="KW-0808">Transferase</keyword>
<feature type="compositionally biased region" description="Basic and acidic residues" evidence="12">
    <location>
        <begin position="1"/>
        <end position="11"/>
    </location>
</feature>
<feature type="compositionally biased region" description="Basic residues" evidence="12">
    <location>
        <begin position="12"/>
        <end position="22"/>
    </location>
</feature>
<dbReference type="STRING" id="13706.A0A1X2H9G2"/>
<keyword evidence="15" id="KW-1185">Reference proteome</keyword>
<dbReference type="PRINTS" id="PR02008">
    <property type="entry name" value="RCMTFAMILY"/>
</dbReference>
<dbReference type="GO" id="GO:0031167">
    <property type="term" value="P:rRNA methylation"/>
    <property type="evidence" value="ECO:0007669"/>
    <property type="project" value="TreeGrafter"/>
</dbReference>
<comment type="subcellular location">
    <subcellularLocation>
        <location evidence="1">Mitochondrion</location>
    </subcellularLocation>
</comment>
<evidence type="ECO:0000313" key="14">
    <source>
        <dbReference type="EMBL" id="ORY95295.1"/>
    </source>
</evidence>
<dbReference type="InterPro" id="IPR023267">
    <property type="entry name" value="RCMT"/>
</dbReference>
<feature type="region of interest" description="Disordered" evidence="12">
    <location>
        <begin position="337"/>
        <end position="366"/>
    </location>
</feature>
<evidence type="ECO:0000256" key="7">
    <source>
        <dbReference type="ARBA" id="ARBA00022946"/>
    </source>
</evidence>
<evidence type="ECO:0000259" key="13">
    <source>
        <dbReference type="PROSITE" id="PS51686"/>
    </source>
</evidence>